<dbReference type="InterPro" id="IPR050397">
    <property type="entry name" value="Env_Response_Regulators"/>
</dbReference>
<dbReference type="SMART" id="SM00100">
    <property type="entry name" value="cNMP"/>
    <property type="match status" value="1"/>
</dbReference>
<dbReference type="Pfam" id="PF13545">
    <property type="entry name" value="HTH_Crp_2"/>
    <property type="match status" value="1"/>
</dbReference>
<dbReference type="PRINTS" id="PR00034">
    <property type="entry name" value="HTHCRP"/>
</dbReference>
<dbReference type="PANTHER" id="PTHR24567:SF26">
    <property type="entry name" value="REGULATORY PROTEIN YEIL"/>
    <property type="match status" value="1"/>
</dbReference>
<dbReference type="PROSITE" id="PS51063">
    <property type="entry name" value="HTH_CRP_2"/>
    <property type="match status" value="1"/>
</dbReference>
<dbReference type="AlphaFoldDB" id="A0A7V2SHS5"/>
<dbReference type="GO" id="GO:0003677">
    <property type="term" value="F:DNA binding"/>
    <property type="evidence" value="ECO:0007669"/>
    <property type="project" value="UniProtKB-KW"/>
</dbReference>
<dbReference type="InterPro" id="IPR014710">
    <property type="entry name" value="RmlC-like_jellyroll"/>
</dbReference>
<name>A0A7V2SHS5_9BACT</name>
<evidence type="ECO:0000313" key="6">
    <source>
        <dbReference type="EMBL" id="HFC03246.1"/>
    </source>
</evidence>
<dbReference type="Proteomes" id="UP000885722">
    <property type="component" value="Unassembled WGS sequence"/>
</dbReference>
<dbReference type="InterPro" id="IPR036388">
    <property type="entry name" value="WH-like_DNA-bd_sf"/>
</dbReference>
<dbReference type="Gene3D" id="2.60.120.10">
    <property type="entry name" value="Jelly Rolls"/>
    <property type="match status" value="1"/>
</dbReference>
<accession>A0A7V2SHS5</accession>
<dbReference type="CDD" id="cd00038">
    <property type="entry name" value="CAP_ED"/>
    <property type="match status" value="1"/>
</dbReference>
<feature type="domain" description="HTH crp-type" evidence="5">
    <location>
        <begin position="142"/>
        <end position="205"/>
    </location>
</feature>
<dbReference type="EMBL" id="DRNO01000006">
    <property type="protein sequence ID" value="HFC03246.1"/>
    <property type="molecule type" value="Genomic_DNA"/>
</dbReference>
<evidence type="ECO:0000259" key="4">
    <source>
        <dbReference type="PROSITE" id="PS50042"/>
    </source>
</evidence>
<evidence type="ECO:0000259" key="5">
    <source>
        <dbReference type="PROSITE" id="PS51063"/>
    </source>
</evidence>
<dbReference type="PROSITE" id="PS50042">
    <property type="entry name" value="CNMP_BINDING_3"/>
    <property type="match status" value="1"/>
</dbReference>
<reference evidence="6" key="1">
    <citation type="journal article" date="2020" name="mSystems">
        <title>Genome- and Community-Level Interaction Insights into Carbon Utilization and Element Cycling Functions of Hydrothermarchaeota in Hydrothermal Sediment.</title>
        <authorList>
            <person name="Zhou Z."/>
            <person name="Liu Y."/>
            <person name="Xu W."/>
            <person name="Pan J."/>
            <person name="Luo Z.H."/>
            <person name="Li M."/>
        </authorList>
    </citation>
    <scope>NUCLEOTIDE SEQUENCE [LARGE SCALE GENOMIC DNA]</scope>
    <source>
        <strain evidence="6">HyVt-513</strain>
    </source>
</reference>
<comment type="caution">
    <text evidence="6">The sequence shown here is derived from an EMBL/GenBank/DDBJ whole genome shotgun (WGS) entry which is preliminary data.</text>
</comment>
<dbReference type="InterPro" id="IPR000595">
    <property type="entry name" value="cNMP-bd_dom"/>
</dbReference>
<dbReference type="GO" id="GO:0003700">
    <property type="term" value="F:DNA-binding transcription factor activity"/>
    <property type="evidence" value="ECO:0007669"/>
    <property type="project" value="TreeGrafter"/>
</dbReference>
<keyword evidence="1" id="KW-0805">Transcription regulation</keyword>
<dbReference type="InterPro" id="IPR036390">
    <property type="entry name" value="WH_DNA-bd_sf"/>
</dbReference>
<keyword evidence="2" id="KW-0238">DNA-binding</keyword>
<dbReference type="PANTHER" id="PTHR24567">
    <property type="entry name" value="CRP FAMILY TRANSCRIPTIONAL REGULATORY PROTEIN"/>
    <property type="match status" value="1"/>
</dbReference>
<keyword evidence="3" id="KW-0804">Transcription</keyword>
<proteinExistence type="predicted"/>
<dbReference type="Gene3D" id="1.10.10.10">
    <property type="entry name" value="Winged helix-like DNA-binding domain superfamily/Winged helix DNA-binding domain"/>
    <property type="match status" value="1"/>
</dbReference>
<evidence type="ECO:0000256" key="3">
    <source>
        <dbReference type="ARBA" id="ARBA00023163"/>
    </source>
</evidence>
<gene>
    <name evidence="6" type="ORF">ENJ74_00090</name>
</gene>
<dbReference type="SMART" id="SM00419">
    <property type="entry name" value="HTH_CRP"/>
    <property type="match status" value="1"/>
</dbReference>
<dbReference type="InterPro" id="IPR018490">
    <property type="entry name" value="cNMP-bd_dom_sf"/>
</dbReference>
<evidence type="ECO:0000256" key="1">
    <source>
        <dbReference type="ARBA" id="ARBA00023015"/>
    </source>
</evidence>
<feature type="domain" description="Cyclic nucleotide-binding" evidence="4">
    <location>
        <begin position="9"/>
        <end position="103"/>
    </location>
</feature>
<dbReference type="GO" id="GO:0005829">
    <property type="term" value="C:cytosol"/>
    <property type="evidence" value="ECO:0007669"/>
    <property type="project" value="TreeGrafter"/>
</dbReference>
<organism evidence="6">
    <name type="scientific">Nitratifractor salsuginis</name>
    <dbReference type="NCBI Taxonomy" id="269261"/>
    <lineage>
        <taxon>Bacteria</taxon>
        <taxon>Pseudomonadati</taxon>
        <taxon>Campylobacterota</taxon>
        <taxon>Epsilonproteobacteria</taxon>
        <taxon>Campylobacterales</taxon>
        <taxon>Sulfurovaceae</taxon>
        <taxon>Nitratifractor</taxon>
    </lineage>
</organism>
<dbReference type="InterPro" id="IPR012318">
    <property type="entry name" value="HTH_CRP"/>
</dbReference>
<protein>
    <submittedName>
        <fullName evidence="6">Crp/Fnr family transcriptional regulator</fullName>
    </submittedName>
</protein>
<evidence type="ECO:0000256" key="2">
    <source>
        <dbReference type="ARBA" id="ARBA00023125"/>
    </source>
</evidence>
<dbReference type="SUPFAM" id="SSF51206">
    <property type="entry name" value="cAMP-binding domain-like"/>
    <property type="match status" value="1"/>
</dbReference>
<dbReference type="SUPFAM" id="SSF46785">
    <property type="entry name" value="Winged helix' DNA-binding domain"/>
    <property type="match status" value="1"/>
</dbReference>
<sequence>MYDLREIQLFSKLSERHVSEIKEHAVIRHFGKEGIVFYEGDRGEYLYVVIEGTVKLYKTSPKGTQIQINRFDAPAVVGEYACFERMPFPATCEFVTDGKMALIPYEYIYKHLSDSDFSLEIIKSLTSKIMVLSALIHKETIFSSEAKVAKMLLENSEIFSKLKYNEVASILNLTPETLSRIFNKMKKEGLIEVNKSHEVTVLDPLALEQVIENNKIKTCSNCIADFKKEMGIDD</sequence>
<dbReference type="Pfam" id="PF00027">
    <property type="entry name" value="cNMP_binding"/>
    <property type="match status" value="1"/>
</dbReference>